<keyword evidence="2" id="KW-0472">Membrane</keyword>
<dbReference type="InterPro" id="IPR016024">
    <property type="entry name" value="ARM-type_fold"/>
</dbReference>
<feature type="transmembrane region" description="Helical" evidence="2">
    <location>
        <begin position="196"/>
        <end position="216"/>
    </location>
</feature>
<keyword evidence="4" id="KW-1185">Reference proteome</keyword>
<sequence>IKSKVELFVPPPDEGHVVVSNTVVDSVSDTLACVRPEFELPSRSVTDDVSDTKESPIVVPELGFKLSSRVHSLIFVFETDVSLREQFEFDCVVMEALLVIELLMLLEPFPTVLKRKTSGLPVMRCNAKYDSNACKFKAVAAGELTGSNAACCRLLTIVPCSDNTTAAAAAKSLVVVVVLEVLQFLMTVLPEVVTSFIVVVVLGCLLELLLLLSPLLPLRMLVLLREGDGDDDDDDDDDDDNDDDDNDGTKENDAQEHKGINPMQSKPQNLFPEWVFAILNNLTTWGGPQLTTTWVSC</sequence>
<feature type="compositionally biased region" description="Basic and acidic residues" evidence="1">
    <location>
        <begin position="247"/>
        <end position="259"/>
    </location>
</feature>
<name>A0A1B0AZ86_9MUSC</name>
<feature type="region of interest" description="Disordered" evidence="1">
    <location>
        <begin position="227"/>
        <end position="266"/>
    </location>
</feature>
<reference evidence="3" key="2">
    <citation type="submission" date="2020-05" db="UniProtKB">
        <authorList>
            <consortium name="EnsemblMetazoa"/>
        </authorList>
    </citation>
    <scope>IDENTIFICATION</scope>
    <source>
        <strain evidence="3">IAEA</strain>
    </source>
</reference>
<keyword evidence="2" id="KW-0812">Transmembrane</keyword>
<reference evidence="4" key="1">
    <citation type="submission" date="2015-01" db="EMBL/GenBank/DDBJ databases">
        <authorList>
            <person name="Aksoy S."/>
            <person name="Warren W."/>
            <person name="Wilson R.K."/>
        </authorList>
    </citation>
    <scope>NUCLEOTIDE SEQUENCE [LARGE SCALE GENOMIC DNA]</scope>
    <source>
        <strain evidence="4">IAEA</strain>
    </source>
</reference>
<protein>
    <submittedName>
        <fullName evidence="3">Uncharacterized protein</fullName>
    </submittedName>
</protein>
<evidence type="ECO:0000313" key="3">
    <source>
        <dbReference type="EnsemblMetazoa" id="GPPI013634-PA"/>
    </source>
</evidence>
<accession>A0A1B0AZ86</accession>
<dbReference type="Proteomes" id="UP000092460">
    <property type="component" value="Unassembled WGS sequence"/>
</dbReference>
<dbReference type="SUPFAM" id="SSF48371">
    <property type="entry name" value="ARM repeat"/>
    <property type="match status" value="1"/>
</dbReference>
<dbReference type="VEuPathDB" id="VectorBase:GPPI013634"/>
<keyword evidence="2" id="KW-1133">Transmembrane helix</keyword>
<evidence type="ECO:0000313" key="4">
    <source>
        <dbReference type="Proteomes" id="UP000092460"/>
    </source>
</evidence>
<proteinExistence type="predicted"/>
<organism evidence="3 4">
    <name type="scientific">Glossina palpalis gambiensis</name>
    <dbReference type="NCBI Taxonomy" id="67801"/>
    <lineage>
        <taxon>Eukaryota</taxon>
        <taxon>Metazoa</taxon>
        <taxon>Ecdysozoa</taxon>
        <taxon>Arthropoda</taxon>
        <taxon>Hexapoda</taxon>
        <taxon>Insecta</taxon>
        <taxon>Pterygota</taxon>
        <taxon>Neoptera</taxon>
        <taxon>Endopterygota</taxon>
        <taxon>Diptera</taxon>
        <taxon>Brachycera</taxon>
        <taxon>Muscomorpha</taxon>
        <taxon>Hippoboscoidea</taxon>
        <taxon>Glossinidae</taxon>
        <taxon>Glossina</taxon>
    </lineage>
</organism>
<dbReference type="EnsemblMetazoa" id="GPPI013634-RA">
    <property type="protein sequence ID" value="GPPI013634-PA"/>
    <property type="gene ID" value="GPPI013634"/>
</dbReference>
<dbReference type="AlphaFoldDB" id="A0A1B0AZ86"/>
<dbReference type="EMBL" id="JXJN01006210">
    <property type="status" value="NOT_ANNOTATED_CDS"/>
    <property type="molecule type" value="Genomic_DNA"/>
</dbReference>
<feature type="compositionally biased region" description="Acidic residues" evidence="1">
    <location>
        <begin position="228"/>
        <end position="246"/>
    </location>
</feature>
<evidence type="ECO:0000256" key="1">
    <source>
        <dbReference type="SAM" id="MobiDB-lite"/>
    </source>
</evidence>
<evidence type="ECO:0000256" key="2">
    <source>
        <dbReference type="SAM" id="Phobius"/>
    </source>
</evidence>